<feature type="transmembrane region" description="Helical" evidence="1">
    <location>
        <begin position="58"/>
        <end position="77"/>
    </location>
</feature>
<name>E3RHM5_PYRTT</name>
<dbReference type="HOGENOM" id="CLU_1971633_0_0_1"/>
<dbReference type="Proteomes" id="UP000001067">
    <property type="component" value="Unassembled WGS sequence"/>
</dbReference>
<keyword evidence="3" id="KW-1185">Reference proteome</keyword>
<proteinExistence type="predicted"/>
<protein>
    <submittedName>
        <fullName evidence="2">Uncharacterized protein</fullName>
    </submittedName>
</protein>
<evidence type="ECO:0000313" key="2">
    <source>
        <dbReference type="EMBL" id="EFQ94788.1"/>
    </source>
</evidence>
<dbReference type="OrthoDB" id="3793484at2759"/>
<sequence>MHPPAASPDGIYLSYFPAVMHALALAVSRFEIETLHIPPSLCFFTVGAGYEKASMEGVMFFAALMNSFVTIPLLDWLLREYDPKPRPRYLVKCVGWYSLFFVTFYVINVLGRIGKGCEGFGAAGYAC</sequence>
<organism evidence="3">
    <name type="scientific">Pyrenophora teres f. teres (strain 0-1)</name>
    <name type="common">Barley net blotch fungus</name>
    <name type="synonym">Drechslera teres f. teres</name>
    <dbReference type="NCBI Taxonomy" id="861557"/>
    <lineage>
        <taxon>Eukaryota</taxon>
        <taxon>Fungi</taxon>
        <taxon>Dikarya</taxon>
        <taxon>Ascomycota</taxon>
        <taxon>Pezizomycotina</taxon>
        <taxon>Dothideomycetes</taxon>
        <taxon>Pleosporomycetidae</taxon>
        <taxon>Pleosporales</taxon>
        <taxon>Pleosporineae</taxon>
        <taxon>Pleosporaceae</taxon>
        <taxon>Pyrenophora</taxon>
    </lineage>
</organism>
<keyword evidence="1" id="KW-0472">Membrane</keyword>
<reference evidence="2 3" key="1">
    <citation type="journal article" date="2010" name="Genome Biol.">
        <title>A first genome assembly of the barley fungal pathogen Pyrenophora teres f. teres.</title>
        <authorList>
            <person name="Ellwood S.R."/>
            <person name="Liu Z."/>
            <person name="Syme R.A."/>
            <person name="Lai Z."/>
            <person name="Hane J.K."/>
            <person name="Keiper F."/>
            <person name="Moffat C.S."/>
            <person name="Oliver R.P."/>
            <person name="Friesen T.L."/>
        </authorList>
    </citation>
    <scope>NUCLEOTIDE SEQUENCE [LARGE SCALE GENOMIC DNA]</scope>
    <source>
        <strain evidence="2 3">0-1</strain>
    </source>
</reference>
<keyword evidence="1" id="KW-0812">Transmembrane</keyword>
<evidence type="ECO:0000256" key="1">
    <source>
        <dbReference type="SAM" id="Phobius"/>
    </source>
</evidence>
<dbReference type="EMBL" id="GL533143">
    <property type="protein sequence ID" value="EFQ94788.1"/>
    <property type="molecule type" value="Genomic_DNA"/>
</dbReference>
<feature type="transmembrane region" description="Helical" evidence="1">
    <location>
        <begin position="12"/>
        <end position="30"/>
    </location>
</feature>
<dbReference type="KEGG" id="pte:PTT_07443"/>
<evidence type="ECO:0000313" key="3">
    <source>
        <dbReference type="Proteomes" id="UP000001067"/>
    </source>
</evidence>
<dbReference type="AlphaFoldDB" id="E3RHM5"/>
<keyword evidence="1" id="KW-1133">Transmembrane helix</keyword>
<accession>E3RHM5</accession>
<feature type="transmembrane region" description="Helical" evidence="1">
    <location>
        <begin position="89"/>
        <end position="107"/>
    </location>
</feature>
<gene>
    <name evidence="2" type="ORF">PTT_07443</name>
</gene>